<name>A0ACC0IWS8_9ERIC</name>
<keyword evidence="2" id="KW-1185">Reference proteome</keyword>
<organism evidence="1 2">
    <name type="scientific">Camellia lanceoleosa</name>
    <dbReference type="NCBI Taxonomy" id="1840588"/>
    <lineage>
        <taxon>Eukaryota</taxon>
        <taxon>Viridiplantae</taxon>
        <taxon>Streptophyta</taxon>
        <taxon>Embryophyta</taxon>
        <taxon>Tracheophyta</taxon>
        <taxon>Spermatophyta</taxon>
        <taxon>Magnoliopsida</taxon>
        <taxon>eudicotyledons</taxon>
        <taxon>Gunneridae</taxon>
        <taxon>Pentapetalae</taxon>
        <taxon>asterids</taxon>
        <taxon>Ericales</taxon>
        <taxon>Theaceae</taxon>
        <taxon>Camellia</taxon>
    </lineage>
</organism>
<proteinExistence type="predicted"/>
<dbReference type="Proteomes" id="UP001060215">
    <property type="component" value="Chromosome 1"/>
</dbReference>
<reference evidence="1 2" key="1">
    <citation type="journal article" date="2022" name="Plant J.">
        <title>Chromosome-level genome of Camellia lanceoleosa provides a valuable resource for understanding genome evolution and self-incompatibility.</title>
        <authorList>
            <person name="Gong W."/>
            <person name="Xiao S."/>
            <person name="Wang L."/>
            <person name="Liao Z."/>
            <person name="Chang Y."/>
            <person name="Mo W."/>
            <person name="Hu G."/>
            <person name="Li W."/>
            <person name="Zhao G."/>
            <person name="Zhu H."/>
            <person name="Hu X."/>
            <person name="Ji K."/>
            <person name="Xiang X."/>
            <person name="Song Q."/>
            <person name="Yuan D."/>
            <person name="Jin S."/>
            <person name="Zhang L."/>
        </authorList>
    </citation>
    <scope>NUCLEOTIDE SEQUENCE [LARGE SCALE GENOMIC DNA]</scope>
    <source>
        <strain evidence="1">SQ_2022a</strain>
    </source>
</reference>
<comment type="caution">
    <text evidence="1">The sequence shown here is derived from an EMBL/GenBank/DDBJ whole genome shotgun (WGS) entry which is preliminary data.</text>
</comment>
<accession>A0ACC0IWS8</accession>
<evidence type="ECO:0000313" key="2">
    <source>
        <dbReference type="Proteomes" id="UP001060215"/>
    </source>
</evidence>
<protein>
    <submittedName>
        <fullName evidence="1">Uncharacterized protein</fullName>
    </submittedName>
</protein>
<evidence type="ECO:0000313" key="1">
    <source>
        <dbReference type="EMBL" id="KAI8029734.1"/>
    </source>
</evidence>
<dbReference type="EMBL" id="CM045758">
    <property type="protein sequence ID" value="KAI8029734.1"/>
    <property type="molecule type" value="Genomic_DNA"/>
</dbReference>
<sequence length="95" mass="10580">MRWNQIATLHSGDDSEIGKGKQKAHLIVATDACLPLLNSGESPIAALVLIKYEISTKTETYMTRLTTCLAQVNATTIHEFFFLHIILNKYSQMGL</sequence>
<gene>
    <name evidence="1" type="ORF">LOK49_LG01G03321</name>
</gene>